<reference evidence="1 2" key="1">
    <citation type="journal article" date="2018" name="Sci. Data">
        <title>The draft genome sequence of cork oak.</title>
        <authorList>
            <person name="Ramos A.M."/>
            <person name="Usie A."/>
            <person name="Barbosa P."/>
            <person name="Barros P.M."/>
            <person name="Capote T."/>
            <person name="Chaves I."/>
            <person name="Simoes F."/>
            <person name="Abreu I."/>
            <person name="Carrasquinho I."/>
            <person name="Faro C."/>
            <person name="Guimaraes J.B."/>
            <person name="Mendonca D."/>
            <person name="Nobrega F."/>
            <person name="Rodrigues L."/>
            <person name="Saibo N.J.M."/>
            <person name="Varela M.C."/>
            <person name="Egas C."/>
            <person name="Matos J."/>
            <person name="Miguel C.M."/>
            <person name="Oliveira M.M."/>
            <person name="Ricardo C.P."/>
            <person name="Goncalves S."/>
        </authorList>
    </citation>
    <scope>NUCLEOTIDE SEQUENCE [LARGE SCALE GENOMIC DNA]</scope>
    <source>
        <strain evidence="2">cv. HL8</strain>
    </source>
</reference>
<dbReference type="AlphaFoldDB" id="A0AAW0IVL4"/>
<keyword evidence="2" id="KW-1185">Reference proteome</keyword>
<accession>A0AAW0IVL4</accession>
<gene>
    <name evidence="1" type="ORF">CFP56_041179</name>
</gene>
<protein>
    <submittedName>
        <fullName evidence="1">Uncharacterized protein</fullName>
    </submittedName>
</protein>
<evidence type="ECO:0000313" key="1">
    <source>
        <dbReference type="EMBL" id="KAK7818575.1"/>
    </source>
</evidence>
<proteinExistence type="predicted"/>
<comment type="caution">
    <text evidence="1">The sequence shown here is derived from an EMBL/GenBank/DDBJ whole genome shotgun (WGS) entry which is preliminary data.</text>
</comment>
<dbReference type="Proteomes" id="UP000237347">
    <property type="component" value="Unassembled WGS sequence"/>
</dbReference>
<evidence type="ECO:0000313" key="2">
    <source>
        <dbReference type="Proteomes" id="UP000237347"/>
    </source>
</evidence>
<organism evidence="1 2">
    <name type="scientific">Quercus suber</name>
    <name type="common">Cork oak</name>
    <dbReference type="NCBI Taxonomy" id="58331"/>
    <lineage>
        <taxon>Eukaryota</taxon>
        <taxon>Viridiplantae</taxon>
        <taxon>Streptophyta</taxon>
        <taxon>Embryophyta</taxon>
        <taxon>Tracheophyta</taxon>
        <taxon>Spermatophyta</taxon>
        <taxon>Magnoliopsida</taxon>
        <taxon>eudicotyledons</taxon>
        <taxon>Gunneridae</taxon>
        <taxon>Pentapetalae</taxon>
        <taxon>rosids</taxon>
        <taxon>fabids</taxon>
        <taxon>Fagales</taxon>
        <taxon>Fagaceae</taxon>
        <taxon>Quercus</taxon>
    </lineage>
</organism>
<sequence length="198" mass="23019">MKNKPLERGSRQLRFVSKLHAQLRRTLWRTAQPRGDGENSIFFEIVLLRRSVWRWWRLGVKEADVRREELFSEGWVSFFVLFGVCLERGFKCELSLLSSFCSGDQAVRWWRFGVMKEAELLERIQDDVMPNVEDPDANKQKDGHDFVGFPAKSLSHERANNSNADPSQEDGFNDINDLESSFASFTIKPLQALKYESI</sequence>
<dbReference type="EMBL" id="PKMF04000820">
    <property type="protein sequence ID" value="KAK7818575.1"/>
    <property type="molecule type" value="Genomic_DNA"/>
</dbReference>
<name>A0AAW0IVL4_QUESU</name>